<evidence type="ECO:0000256" key="9">
    <source>
        <dbReference type="SAM" id="MobiDB-lite"/>
    </source>
</evidence>
<feature type="region of interest" description="Disordered" evidence="9">
    <location>
        <begin position="1"/>
        <end position="51"/>
    </location>
</feature>
<dbReference type="PANTHER" id="PTHR11003">
    <property type="entry name" value="POTASSIUM CHANNEL, SUBFAMILY K"/>
    <property type="match status" value="1"/>
</dbReference>
<evidence type="ECO:0000256" key="3">
    <source>
        <dbReference type="ARBA" id="ARBA00022692"/>
    </source>
</evidence>
<evidence type="ECO:0000256" key="10">
    <source>
        <dbReference type="SAM" id="Phobius"/>
    </source>
</evidence>
<dbReference type="GO" id="GO:0005886">
    <property type="term" value="C:plasma membrane"/>
    <property type="evidence" value="ECO:0007669"/>
    <property type="project" value="TreeGrafter"/>
</dbReference>
<feature type="compositionally biased region" description="Low complexity" evidence="9">
    <location>
        <begin position="21"/>
        <end position="34"/>
    </location>
</feature>
<gene>
    <name evidence="12" type="ORF">g.9820</name>
</gene>
<evidence type="ECO:0000256" key="8">
    <source>
        <dbReference type="RuleBase" id="RU003857"/>
    </source>
</evidence>
<dbReference type="PRINTS" id="PR01333">
    <property type="entry name" value="2POREKCHANEL"/>
</dbReference>
<protein>
    <recommendedName>
        <fullName evidence="11">Potassium channel domain-containing protein</fullName>
    </recommendedName>
</protein>
<accession>A0A1B6CL60</accession>
<evidence type="ECO:0000256" key="5">
    <source>
        <dbReference type="ARBA" id="ARBA00023065"/>
    </source>
</evidence>
<feature type="transmembrane region" description="Helical" evidence="10">
    <location>
        <begin position="240"/>
        <end position="259"/>
    </location>
</feature>
<keyword evidence="6 10" id="KW-0472">Membrane</keyword>
<evidence type="ECO:0000256" key="2">
    <source>
        <dbReference type="ARBA" id="ARBA00022448"/>
    </source>
</evidence>
<dbReference type="GO" id="GO:0022841">
    <property type="term" value="F:potassium ion leak channel activity"/>
    <property type="evidence" value="ECO:0007669"/>
    <property type="project" value="TreeGrafter"/>
</dbReference>
<feature type="compositionally biased region" description="Basic and acidic residues" evidence="9">
    <location>
        <begin position="39"/>
        <end position="51"/>
    </location>
</feature>
<feature type="transmembrane region" description="Helical" evidence="10">
    <location>
        <begin position="359"/>
        <end position="383"/>
    </location>
</feature>
<name>A0A1B6CL60_9HEMI</name>
<evidence type="ECO:0000259" key="11">
    <source>
        <dbReference type="Pfam" id="PF07885"/>
    </source>
</evidence>
<dbReference type="PANTHER" id="PTHR11003:SF87">
    <property type="entry name" value="POTASSIUM CHANNEL DOMAIN-CONTAINING PROTEIN"/>
    <property type="match status" value="1"/>
</dbReference>
<evidence type="ECO:0000256" key="7">
    <source>
        <dbReference type="ARBA" id="ARBA00023303"/>
    </source>
</evidence>
<evidence type="ECO:0000313" key="12">
    <source>
        <dbReference type="EMBL" id="JAS14133.1"/>
    </source>
</evidence>
<dbReference type="SUPFAM" id="SSF81324">
    <property type="entry name" value="Voltage-gated potassium channels"/>
    <property type="match status" value="1"/>
</dbReference>
<keyword evidence="5 8" id="KW-0406">Ion transport</keyword>
<dbReference type="AlphaFoldDB" id="A0A1B6CL60"/>
<proteinExistence type="inferred from homology"/>
<sequence>EETEPKMFIGKVYDNRKKNKNTNNSNGPEGGNNNDQENVNERGIDVKENERGRIHNFRKKFHRRNSLQFESGKDIDEDFKQKKPKKIDGEKSFMEKINEKVSVLKKDKFDSKTNLNSEKESKQVVYSISGNSKYDKNDEVDNTDVEDMGRSYHLKHLDTFDTIELNGVDDIQSYHNDGDRYEPRNYTTKNNPSSLPAGCNSIGIQASPFPPYRLRVFPVSDWRESETKFLTVFRLVFCQAGLASIVLTWAMFGAFMFCFTEGPQEYRQALELSKQQTSLIIGLATDLRNVVPEKPVWRDTIERYAAHHESLILAAVSSGYPQKGTIWTYPGCLLFATSLLTTLGFGAPVPRTVVGRVCAIIFAGLGIPVHFLLILNVGLLFAVKLHHFARVGQKKSKADKEQDKACSYRRKTKVARRNIYSRDITTSTTLVKIFSVLGYSDILHDWFLIIWCCKREEIS</sequence>
<dbReference type="InterPro" id="IPR003280">
    <property type="entry name" value="2pore_dom_K_chnl"/>
</dbReference>
<dbReference type="GO" id="GO:0015271">
    <property type="term" value="F:outward rectifier potassium channel activity"/>
    <property type="evidence" value="ECO:0007669"/>
    <property type="project" value="TreeGrafter"/>
</dbReference>
<dbReference type="Gene3D" id="1.10.287.70">
    <property type="match status" value="1"/>
</dbReference>
<feature type="non-terminal residue" evidence="12">
    <location>
        <position position="1"/>
    </location>
</feature>
<dbReference type="GO" id="GO:0030322">
    <property type="term" value="P:stabilization of membrane potential"/>
    <property type="evidence" value="ECO:0007669"/>
    <property type="project" value="TreeGrafter"/>
</dbReference>
<evidence type="ECO:0000256" key="6">
    <source>
        <dbReference type="ARBA" id="ARBA00023136"/>
    </source>
</evidence>
<evidence type="ECO:0000256" key="4">
    <source>
        <dbReference type="ARBA" id="ARBA00022989"/>
    </source>
</evidence>
<dbReference type="EMBL" id="GEDC01023165">
    <property type="protein sequence ID" value="JAS14133.1"/>
    <property type="molecule type" value="Transcribed_RNA"/>
</dbReference>
<keyword evidence="3 8" id="KW-0812">Transmembrane</keyword>
<dbReference type="InterPro" id="IPR013099">
    <property type="entry name" value="K_chnl_dom"/>
</dbReference>
<keyword evidence="2 8" id="KW-0813">Transport</keyword>
<evidence type="ECO:0000256" key="1">
    <source>
        <dbReference type="ARBA" id="ARBA00004141"/>
    </source>
</evidence>
<comment type="similarity">
    <text evidence="8">Belongs to the two pore domain potassium channel (TC 1.A.1.8) family.</text>
</comment>
<reference evidence="12" key="1">
    <citation type="submission" date="2015-12" db="EMBL/GenBank/DDBJ databases">
        <title>De novo transcriptome assembly of four potential Pierce s Disease insect vectors from Arizona vineyards.</title>
        <authorList>
            <person name="Tassone E.E."/>
        </authorList>
    </citation>
    <scope>NUCLEOTIDE SEQUENCE</scope>
</reference>
<keyword evidence="4 10" id="KW-1133">Transmembrane helix</keyword>
<dbReference type="Pfam" id="PF07885">
    <property type="entry name" value="Ion_trans_2"/>
    <property type="match status" value="1"/>
</dbReference>
<feature type="transmembrane region" description="Helical" evidence="10">
    <location>
        <begin position="326"/>
        <end position="347"/>
    </location>
</feature>
<feature type="domain" description="Potassium channel" evidence="11">
    <location>
        <begin position="325"/>
        <end position="378"/>
    </location>
</feature>
<organism evidence="12">
    <name type="scientific">Clastoptera arizonana</name>
    <name type="common">Arizona spittle bug</name>
    <dbReference type="NCBI Taxonomy" id="38151"/>
    <lineage>
        <taxon>Eukaryota</taxon>
        <taxon>Metazoa</taxon>
        <taxon>Ecdysozoa</taxon>
        <taxon>Arthropoda</taxon>
        <taxon>Hexapoda</taxon>
        <taxon>Insecta</taxon>
        <taxon>Pterygota</taxon>
        <taxon>Neoptera</taxon>
        <taxon>Paraneoptera</taxon>
        <taxon>Hemiptera</taxon>
        <taxon>Auchenorrhyncha</taxon>
        <taxon>Cercopoidea</taxon>
        <taxon>Clastopteridae</taxon>
        <taxon>Clastoptera</taxon>
    </lineage>
</organism>
<keyword evidence="7 8" id="KW-0407">Ion channel</keyword>
<comment type="subcellular location">
    <subcellularLocation>
        <location evidence="1">Membrane</location>
        <topology evidence="1">Multi-pass membrane protein</topology>
    </subcellularLocation>
</comment>